<dbReference type="PaxDb" id="2903-EOD14542"/>
<dbReference type="SUPFAM" id="SSF49599">
    <property type="entry name" value="TRAF domain-like"/>
    <property type="match status" value="1"/>
</dbReference>
<accession>A0A0D3ITF7</accession>
<dbReference type="PANTHER" id="PTHR23059">
    <property type="entry name" value="CYSTEINE AND HISTIDINE-RICH PROTEIN 1"/>
    <property type="match status" value="1"/>
</dbReference>
<dbReference type="SUPFAM" id="SSF57850">
    <property type="entry name" value="RING/U-box"/>
    <property type="match status" value="1"/>
</dbReference>
<dbReference type="KEGG" id="ehx:EMIHUDRAFT_196931"/>
<dbReference type="GO" id="GO:0008270">
    <property type="term" value="F:zinc ion binding"/>
    <property type="evidence" value="ECO:0007669"/>
    <property type="project" value="UniProtKB-KW"/>
</dbReference>
<dbReference type="HOGENOM" id="CLU_1334045_0_0_1"/>
<dbReference type="GeneID" id="17260684"/>
<dbReference type="Proteomes" id="UP000013827">
    <property type="component" value="Unassembled WGS sequence"/>
</dbReference>
<dbReference type="InterPro" id="IPR039338">
    <property type="entry name" value="ZFTRAF1"/>
</dbReference>
<dbReference type="STRING" id="2903.R1BXN7"/>
<keyword evidence="1" id="KW-0479">Metal-binding</keyword>
<dbReference type="EnsemblProtists" id="EOD14542">
    <property type="protein sequence ID" value="EOD14542"/>
    <property type="gene ID" value="EMIHUDRAFT_196931"/>
</dbReference>
<feature type="coiled-coil region" evidence="4">
    <location>
        <begin position="145"/>
        <end position="197"/>
    </location>
</feature>
<evidence type="ECO:0000313" key="6">
    <source>
        <dbReference type="EnsemblProtists" id="EOD14542"/>
    </source>
</evidence>
<dbReference type="Gene3D" id="3.30.40.10">
    <property type="entry name" value="Zinc/RING finger domain, C3HC4 (zinc finger)"/>
    <property type="match status" value="2"/>
</dbReference>
<evidence type="ECO:0000256" key="2">
    <source>
        <dbReference type="ARBA" id="ARBA00034319"/>
    </source>
</evidence>
<keyword evidence="4" id="KW-0175">Coiled coil</keyword>
<dbReference type="RefSeq" id="XP_005766971.1">
    <property type="nucleotide sequence ID" value="XM_005766914.1"/>
</dbReference>
<dbReference type="eggNOG" id="KOG3002">
    <property type="taxonomic scope" value="Eukaryota"/>
</dbReference>
<name>A0A0D3ITF7_EMIH1</name>
<keyword evidence="3" id="KW-0863">Zinc-finger</keyword>
<reference evidence="7" key="1">
    <citation type="journal article" date="2013" name="Nature">
        <title>Pan genome of the phytoplankton Emiliania underpins its global distribution.</title>
        <authorList>
            <person name="Read B.A."/>
            <person name="Kegel J."/>
            <person name="Klute M.J."/>
            <person name="Kuo A."/>
            <person name="Lefebvre S.C."/>
            <person name="Maumus F."/>
            <person name="Mayer C."/>
            <person name="Miller J."/>
            <person name="Monier A."/>
            <person name="Salamov A."/>
            <person name="Young J."/>
            <person name="Aguilar M."/>
            <person name="Claverie J.M."/>
            <person name="Frickenhaus S."/>
            <person name="Gonzalez K."/>
            <person name="Herman E.K."/>
            <person name="Lin Y.C."/>
            <person name="Napier J."/>
            <person name="Ogata H."/>
            <person name="Sarno A.F."/>
            <person name="Shmutz J."/>
            <person name="Schroeder D."/>
            <person name="de Vargas C."/>
            <person name="Verret F."/>
            <person name="von Dassow P."/>
            <person name="Valentin K."/>
            <person name="Van de Peer Y."/>
            <person name="Wheeler G."/>
            <person name="Dacks J.B."/>
            <person name="Delwiche C.F."/>
            <person name="Dyhrman S.T."/>
            <person name="Glockner G."/>
            <person name="John U."/>
            <person name="Richards T."/>
            <person name="Worden A.Z."/>
            <person name="Zhang X."/>
            <person name="Grigoriev I.V."/>
            <person name="Allen A.E."/>
            <person name="Bidle K."/>
            <person name="Borodovsky M."/>
            <person name="Bowler C."/>
            <person name="Brownlee C."/>
            <person name="Cock J.M."/>
            <person name="Elias M."/>
            <person name="Gladyshev V.N."/>
            <person name="Groth M."/>
            <person name="Guda C."/>
            <person name="Hadaegh A."/>
            <person name="Iglesias-Rodriguez M.D."/>
            <person name="Jenkins J."/>
            <person name="Jones B.M."/>
            <person name="Lawson T."/>
            <person name="Leese F."/>
            <person name="Lindquist E."/>
            <person name="Lobanov A."/>
            <person name="Lomsadze A."/>
            <person name="Malik S.B."/>
            <person name="Marsh M.E."/>
            <person name="Mackinder L."/>
            <person name="Mock T."/>
            <person name="Mueller-Roeber B."/>
            <person name="Pagarete A."/>
            <person name="Parker M."/>
            <person name="Probert I."/>
            <person name="Quesneville H."/>
            <person name="Raines C."/>
            <person name="Rensing S.A."/>
            <person name="Riano-Pachon D.M."/>
            <person name="Richier S."/>
            <person name="Rokitta S."/>
            <person name="Shiraiwa Y."/>
            <person name="Soanes D.M."/>
            <person name="van der Giezen M."/>
            <person name="Wahlund T.M."/>
            <person name="Williams B."/>
            <person name="Wilson W."/>
            <person name="Wolfe G."/>
            <person name="Wurch L.L."/>
        </authorList>
    </citation>
    <scope>NUCLEOTIDE SEQUENCE</scope>
</reference>
<proteinExistence type="inferred from homology"/>
<dbReference type="PANTHER" id="PTHR23059:SF4">
    <property type="entry name" value="ZINC FINGER TRAF-TYPE-CONTAINING PROTEIN 1"/>
    <property type="match status" value="1"/>
</dbReference>
<dbReference type="GO" id="GO:0005634">
    <property type="term" value="C:nucleus"/>
    <property type="evidence" value="ECO:0007669"/>
    <property type="project" value="TreeGrafter"/>
</dbReference>
<dbReference type="InterPro" id="IPR001841">
    <property type="entry name" value="Znf_RING"/>
</dbReference>
<evidence type="ECO:0000259" key="5">
    <source>
        <dbReference type="PROSITE" id="PS50089"/>
    </source>
</evidence>
<evidence type="ECO:0000313" key="7">
    <source>
        <dbReference type="Proteomes" id="UP000013827"/>
    </source>
</evidence>
<evidence type="ECO:0000256" key="1">
    <source>
        <dbReference type="ARBA" id="ARBA00022723"/>
    </source>
</evidence>
<comment type="similarity">
    <text evidence="2">Belongs to the ZFTRAF1 family.</text>
</comment>
<dbReference type="InterPro" id="IPR013083">
    <property type="entry name" value="Znf_RING/FYVE/PHD"/>
</dbReference>
<feature type="domain" description="RING-type" evidence="5">
    <location>
        <begin position="15"/>
        <end position="52"/>
    </location>
</feature>
<evidence type="ECO:0000256" key="3">
    <source>
        <dbReference type="PROSITE-ProRule" id="PRU00175"/>
    </source>
</evidence>
<keyword evidence="3" id="KW-0862">Zinc</keyword>
<dbReference type="PROSITE" id="PS50089">
    <property type="entry name" value="ZF_RING_2"/>
    <property type="match status" value="1"/>
</dbReference>
<sequence length="206" mass="23435">MTTRPRVEPRTPWDCAICLATPEEEVHQCHRGHYYCAGCLAGLPQRRCPLCRVALPEDPIRSLAAEQAIAALPSRCDHCALELTFGQRRSHERSCPQRPAVCEAADDGCGWRGIHADLEAHEAGCRHALCRRVLRGAEARWATERDALRSHIERVEAANRAVEARLRRLEERRVSEEEAQRSRTRALSERVRRLEQQARRLPLTSP</sequence>
<dbReference type="AlphaFoldDB" id="A0A0D3ITF7"/>
<evidence type="ECO:0000256" key="4">
    <source>
        <dbReference type="SAM" id="Coils"/>
    </source>
</evidence>
<protein>
    <recommendedName>
        <fullName evidence="5">RING-type domain-containing protein</fullName>
    </recommendedName>
</protein>
<organism evidence="6 7">
    <name type="scientific">Emiliania huxleyi (strain CCMP1516)</name>
    <dbReference type="NCBI Taxonomy" id="280463"/>
    <lineage>
        <taxon>Eukaryota</taxon>
        <taxon>Haptista</taxon>
        <taxon>Haptophyta</taxon>
        <taxon>Prymnesiophyceae</taxon>
        <taxon>Isochrysidales</taxon>
        <taxon>Noelaerhabdaceae</taxon>
        <taxon>Emiliania</taxon>
    </lineage>
</organism>
<keyword evidence="7" id="KW-1185">Reference proteome</keyword>
<reference evidence="6" key="2">
    <citation type="submission" date="2024-10" db="UniProtKB">
        <authorList>
            <consortium name="EnsemblProtists"/>
        </authorList>
    </citation>
    <scope>IDENTIFICATION</scope>
</reference>